<gene>
    <name evidence="1" type="ORF">METZ01_LOCUS485397</name>
</gene>
<dbReference type="PANTHER" id="PTHR10443">
    <property type="entry name" value="MICROSOMAL DIPEPTIDASE"/>
    <property type="match status" value="1"/>
</dbReference>
<evidence type="ECO:0000313" key="1">
    <source>
        <dbReference type="EMBL" id="SVE32543.1"/>
    </source>
</evidence>
<dbReference type="EMBL" id="UINC01209499">
    <property type="protein sequence ID" value="SVE32543.1"/>
    <property type="molecule type" value="Genomic_DNA"/>
</dbReference>
<protein>
    <recommendedName>
        <fullName evidence="2">Dipeptidase</fullName>
    </recommendedName>
</protein>
<sequence>HCGDATTMDALKVSKAPCLFTHANVRAISDSSRNKTDEQIQAMAESGGVMGITALPRMVNNNLRAATIDGVLDHIDYVVNLVGIDHVGFAGDFTDSIERVKLGEMLPGTSYGTSAKAAPTQGAGWAYWRVKRPDMLGTLEERDVVPYAKGIDNLSKYPDLTRGLVARGYDDESITKILGENWLRVLDIVAKQK</sequence>
<dbReference type="Pfam" id="PF01244">
    <property type="entry name" value="Peptidase_M19"/>
    <property type="match status" value="1"/>
</dbReference>
<dbReference type="InterPro" id="IPR008257">
    <property type="entry name" value="Pept_M19"/>
</dbReference>
<dbReference type="Gene3D" id="3.20.20.140">
    <property type="entry name" value="Metal-dependent hydrolases"/>
    <property type="match status" value="1"/>
</dbReference>
<dbReference type="AlphaFoldDB" id="A0A383CKI1"/>
<dbReference type="GO" id="GO:0070573">
    <property type="term" value="F:metallodipeptidase activity"/>
    <property type="evidence" value="ECO:0007669"/>
    <property type="project" value="InterPro"/>
</dbReference>
<proteinExistence type="predicted"/>
<dbReference type="InterPro" id="IPR032466">
    <property type="entry name" value="Metal_Hydrolase"/>
</dbReference>
<dbReference type="PANTHER" id="PTHR10443:SF12">
    <property type="entry name" value="DIPEPTIDASE"/>
    <property type="match status" value="1"/>
</dbReference>
<evidence type="ECO:0008006" key="2">
    <source>
        <dbReference type="Google" id="ProtNLM"/>
    </source>
</evidence>
<accession>A0A383CKI1</accession>
<feature type="non-terminal residue" evidence="1">
    <location>
        <position position="1"/>
    </location>
</feature>
<organism evidence="1">
    <name type="scientific">marine metagenome</name>
    <dbReference type="NCBI Taxonomy" id="408172"/>
    <lineage>
        <taxon>unclassified sequences</taxon>
        <taxon>metagenomes</taxon>
        <taxon>ecological metagenomes</taxon>
    </lineage>
</organism>
<dbReference type="SUPFAM" id="SSF51556">
    <property type="entry name" value="Metallo-dependent hydrolases"/>
    <property type="match status" value="1"/>
</dbReference>
<dbReference type="GO" id="GO:0006508">
    <property type="term" value="P:proteolysis"/>
    <property type="evidence" value="ECO:0007669"/>
    <property type="project" value="InterPro"/>
</dbReference>
<dbReference type="PROSITE" id="PS51365">
    <property type="entry name" value="RENAL_DIPEPTIDASE_2"/>
    <property type="match status" value="1"/>
</dbReference>
<reference evidence="1" key="1">
    <citation type="submission" date="2018-05" db="EMBL/GenBank/DDBJ databases">
        <authorList>
            <person name="Lanie J.A."/>
            <person name="Ng W.-L."/>
            <person name="Kazmierczak K.M."/>
            <person name="Andrzejewski T.M."/>
            <person name="Davidsen T.M."/>
            <person name="Wayne K.J."/>
            <person name="Tettelin H."/>
            <person name="Glass J.I."/>
            <person name="Rusch D."/>
            <person name="Podicherti R."/>
            <person name="Tsui H.-C.T."/>
            <person name="Winkler M.E."/>
        </authorList>
    </citation>
    <scope>NUCLEOTIDE SEQUENCE</scope>
</reference>
<name>A0A383CKI1_9ZZZZ</name>